<dbReference type="Proteomes" id="UP000050378">
    <property type="component" value="Unassembled WGS sequence"/>
</dbReference>
<evidence type="ECO:0000313" key="2">
    <source>
        <dbReference type="Proteomes" id="UP000050378"/>
    </source>
</evidence>
<dbReference type="OrthoDB" id="6313062at2"/>
<dbReference type="STRING" id="570156.AOG27_18405"/>
<dbReference type="AlphaFoldDB" id="A0A0N8HJK1"/>
<comment type="caution">
    <text evidence="1">The sequence shown here is derived from an EMBL/GenBank/DDBJ whole genome shotgun (WGS) entry which is preliminary data.</text>
</comment>
<dbReference type="Gene3D" id="3.40.30.10">
    <property type="entry name" value="Glutaredoxin"/>
    <property type="match status" value="1"/>
</dbReference>
<gene>
    <name evidence="1" type="ORF">AOG27_18405</name>
</gene>
<name>A0A0N8HJK1_9GAMM</name>
<dbReference type="InterPro" id="IPR036249">
    <property type="entry name" value="Thioredoxin-like_sf"/>
</dbReference>
<sequence>MKINPLSLFVLCCFVPLALAYAALKLEWLPSGSSNHGELLSEEVKLVDWQQGEPKQWTIALNYPKECTDVCASQLASLDNLYVALGKNQQKVDVAVLTNQQQVSANWRQLAVSPALKAGDLYLVDHMGLVVLHYPYTAEPEQNRLIQKGLLKDLKKLLNYARSS</sequence>
<protein>
    <submittedName>
        <fullName evidence="1">Transmembrane cytochrome oxidase associated protein</fullName>
    </submittedName>
</protein>
<keyword evidence="1" id="KW-0472">Membrane</keyword>
<keyword evidence="1" id="KW-0812">Transmembrane</keyword>
<dbReference type="EMBL" id="LJTC01000014">
    <property type="protein sequence ID" value="KPM81304.1"/>
    <property type="molecule type" value="Genomic_DNA"/>
</dbReference>
<proteinExistence type="predicted"/>
<accession>A0A0N8HJK1</accession>
<organism evidence="1 2">
    <name type="scientific">Pseudoalteromonas lipolytica</name>
    <dbReference type="NCBI Taxonomy" id="570156"/>
    <lineage>
        <taxon>Bacteria</taxon>
        <taxon>Pseudomonadati</taxon>
        <taxon>Pseudomonadota</taxon>
        <taxon>Gammaproteobacteria</taxon>
        <taxon>Alteromonadales</taxon>
        <taxon>Pseudoalteromonadaceae</taxon>
        <taxon>Pseudoalteromonas</taxon>
    </lineage>
</organism>
<reference evidence="1 2" key="1">
    <citation type="submission" date="2015-09" db="EMBL/GenBank/DDBJ databases">
        <title>Draft Genome Sequence of Pseudoalteromonas lipolytica UCD-48B.</title>
        <authorList>
            <person name="Krusor M."/>
            <person name="Coil D.A."/>
            <person name="Lang J.M."/>
            <person name="Eisen J.A."/>
            <person name="Alexiev A."/>
        </authorList>
    </citation>
    <scope>NUCLEOTIDE SEQUENCE [LARGE SCALE GENOMIC DNA]</scope>
    <source>
        <strain evidence="1 2">UCD-48B</strain>
    </source>
</reference>
<dbReference type="SUPFAM" id="SSF52833">
    <property type="entry name" value="Thioredoxin-like"/>
    <property type="match status" value="1"/>
</dbReference>
<evidence type="ECO:0000313" key="1">
    <source>
        <dbReference type="EMBL" id="KPM81304.1"/>
    </source>
</evidence>
<dbReference type="PATRIC" id="fig|570156.3.peg.1603"/>
<dbReference type="RefSeq" id="WP_054554451.1">
    <property type="nucleotide sequence ID" value="NZ_LJTC01000014.1"/>
</dbReference>